<dbReference type="InterPro" id="IPR050371">
    <property type="entry name" value="Fungal_virulence_M36"/>
</dbReference>
<comment type="similarity">
    <text evidence="2 13">Belongs to the peptidase M36 family.</text>
</comment>
<evidence type="ECO:0000256" key="5">
    <source>
        <dbReference type="ARBA" id="ARBA00022723"/>
    </source>
</evidence>
<dbReference type="Gene3D" id="3.10.170.10">
    <property type="match status" value="1"/>
</dbReference>
<comment type="cofactor">
    <cofactor evidence="12">
        <name>Zn(2+)</name>
        <dbReference type="ChEBI" id="CHEBI:29105"/>
    </cofactor>
    <text evidence="12">Binds 1 zinc ion per subunit.</text>
</comment>
<accession>A0A9P7S3X7</accession>
<keyword evidence="6 13" id="KW-0732">Signal</keyword>
<dbReference type="OrthoDB" id="3227768at2759"/>
<dbReference type="GO" id="GO:0006508">
    <property type="term" value="P:proteolysis"/>
    <property type="evidence" value="ECO:0007669"/>
    <property type="project" value="UniProtKB-KW"/>
</dbReference>
<keyword evidence="16" id="KW-1185">Reference proteome</keyword>
<feature type="active site" evidence="11">
    <location>
        <position position="403"/>
    </location>
</feature>
<dbReference type="InterPro" id="IPR001842">
    <property type="entry name" value="Peptidase_M36"/>
</dbReference>
<feature type="signal peptide" evidence="13">
    <location>
        <begin position="1"/>
        <end position="25"/>
    </location>
</feature>
<keyword evidence="9 13" id="KW-0482">Metalloprotease</keyword>
<dbReference type="KEGG" id="more:E1B28_005483"/>
<dbReference type="CDD" id="cd09596">
    <property type="entry name" value="M36"/>
    <property type="match status" value="1"/>
</dbReference>
<evidence type="ECO:0000313" key="15">
    <source>
        <dbReference type="EMBL" id="KAG7094660.1"/>
    </source>
</evidence>
<feature type="binding site" evidence="12">
    <location>
        <position position="406"/>
    </location>
    <ligand>
        <name>Zn(2+)</name>
        <dbReference type="ChEBI" id="CHEBI:29105"/>
        <note>catalytic</note>
    </ligand>
</feature>
<evidence type="ECO:0000256" key="10">
    <source>
        <dbReference type="ARBA" id="ARBA00023145"/>
    </source>
</evidence>
<dbReference type="PRINTS" id="PR00999">
    <property type="entry name" value="FUNGALYSIN"/>
</dbReference>
<evidence type="ECO:0000256" key="7">
    <source>
        <dbReference type="ARBA" id="ARBA00022801"/>
    </source>
</evidence>
<dbReference type="PANTHER" id="PTHR33478:SF1">
    <property type="entry name" value="EXTRACELLULAR METALLOPROTEINASE MEP"/>
    <property type="match status" value="1"/>
</dbReference>
<comment type="caution">
    <text evidence="15">The sequence shown here is derived from an EMBL/GenBank/DDBJ whole genome shotgun (WGS) entry which is preliminary data.</text>
</comment>
<dbReference type="GO" id="GO:0004222">
    <property type="term" value="F:metalloendopeptidase activity"/>
    <property type="evidence" value="ECO:0007669"/>
    <property type="project" value="InterPro"/>
</dbReference>
<keyword evidence="4 13" id="KW-0645">Protease</keyword>
<feature type="domain" description="FTP" evidence="14">
    <location>
        <begin position="98"/>
        <end position="139"/>
    </location>
</feature>
<evidence type="ECO:0000256" key="12">
    <source>
        <dbReference type="PIRSR" id="PIRSR601842-2"/>
    </source>
</evidence>
<name>A0A9P7S3X7_9AGAR</name>
<dbReference type="PANTHER" id="PTHR33478">
    <property type="entry name" value="EXTRACELLULAR METALLOPROTEINASE MEP"/>
    <property type="match status" value="1"/>
</dbReference>
<keyword evidence="7 13" id="KW-0378">Hydrolase</keyword>
<evidence type="ECO:0000256" key="6">
    <source>
        <dbReference type="ARBA" id="ARBA00022729"/>
    </source>
</evidence>
<sequence>MIFFNRLFSSVLLAILYASYNNAAARPSDAIYSTHHTRDLGNGVKLQIFHPPSNYNTYGEGLDVPSSFFDAPIEEKTVSFVSSKLNVDSGKVSFKSGYTSDNGESFGYAQQVHDGVPIANAVANVAFKNNKVVAFGQSFIDTSKAADSKPSVDVSTVIPKVEQTLQGKKNDIEPTVKYLAQQDGSLALVHAFQVENDEAGTFYEAFADAHTGELLSVTDFVAKASYRVVPIFKQDITEGLELLTNPALTSASPQGWHFLKGVNTTDTSGNNVVTYKGATTATTKQSTSGLVFDYTYNPSVGPTAGANLDAARTNAFYLINAYHDTLYQYGFTESKFNFQFDNLGKGGVGNDPVYVSVQDASGVNNAFFATPPEGQPGRCRMYIFTLTNPNRDGTLSNDIVIHEMTHGLSNRLVGGGRAACLQTFESQGLGEGWSDAVADWFVHSDSPQITDFAFVPWLFNSPRGGRSRPYSTSTTTNPYTYSTLRGLNEVHDIGEVWANILHNVYAQLVSARGFSTTARTSASGTQGNIVYMRLLVDSFSLLPCNPTFIQARNGFIQADINRYGGANKCLLWRAFASRGMGWSAANYNDAFDLPQGC</sequence>
<comment type="subcellular location">
    <subcellularLocation>
        <location evidence="1 13">Secreted</location>
    </subcellularLocation>
</comment>
<organism evidence="15 16">
    <name type="scientific">Marasmius oreades</name>
    <name type="common">fairy-ring Marasmius</name>
    <dbReference type="NCBI Taxonomy" id="181124"/>
    <lineage>
        <taxon>Eukaryota</taxon>
        <taxon>Fungi</taxon>
        <taxon>Dikarya</taxon>
        <taxon>Basidiomycota</taxon>
        <taxon>Agaricomycotina</taxon>
        <taxon>Agaricomycetes</taxon>
        <taxon>Agaricomycetidae</taxon>
        <taxon>Agaricales</taxon>
        <taxon>Marasmiineae</taxon>
        <taxon>Marasmiaceae</taxon>
        <taxon>Marasmius</taxon>
    </lineage>
</organism>
<dbReference type="Gene3D" id="1.10.390.10">
    <property type="entry name" value="Neutral Protease Domain 2"/>
    <property type="match status" value="1"/>
</dbReference>
<dbReference type="AlphaFoldDB" id="A0A9P7S3X7"/>
<evidence type="ECO:0000256" key="4">
    <source>
        <dbReference type="ARBA" id="ARBA00022670"/>
    </source>
</evidence>
<evidence type="ECO:0000256" key="1">
    <source>
        <dbReference type="ARBA" id="ARBA00004613"/>
    </source>
</evidence>
<dbReference type="InterPro" id="IPR011096">
    <property type="entry name" value="FTP_domain"/>
</dbReference>
<dbReference type="SUPFAM" id="SSF55486">
    <property type="entry name" value="Metalloproteases ('zincins'), catalytic domain"/>
    <property type="match status" value="1"/>
</dbReference>
<dbReference type="Pfam" id="PF07504">
    <property type="entry name" value="FTP"/>
    <property type="match status" value="1"/>
</dbReference>
<evidence type="ECO:0000313" key="16">
    <source>
        <dbReference type="Proteomes" id="UP001049176"/>
    </source>
</evidence>
<evidence type="ECO:0000256" key="8">
    <source>
        <dbReference type="ARBA" id="ARBA00022833"/>
    </source>
</evidence>
<dbReference type="Proteomes" id="UP001049176">
    <property type="component" value="Chromosome 3"/>
</dbReference>
<feature type="binding site" evidence="12">
    <location>
        <position position="431"/>
    </location>
    <ligand>
        <name>Zn(2+)</name>
        <dbReference type="ChEBI" id="CHEBI:29105"/>
        <note>catalytic</note>
    </ligand>
</feature>
<dbReference type="EC" id="3.4.24.-" evidence="13"/>
<reference evidence="15" key="1">
    <citation type="journal article" date="2021" name="Genome Biol. Evol.">
        <title>The assembled and annotated genome of the fairy-ring fungus Marasmius oreades.</title>
        <authorList>
            <person name="Hiltunen M."/>
            <person name="Ament-Velasquez S.L."/>
            <person name="Johannesson H."/>
        </authorList>
    </citation>
    <scope>NUCLEOTIDE SEQUENCE</scope>
    <source>
        <strain evidence="15">03SP1</strain>
    </source>
</reference>
<keyword evidence="5 12" id="KW-0479">Metal-binding</keyword>
<evidence type="ECO:0000256" key="13">
    <source>
        <dbReference type="RuleBase" id="RU364017"/>
    </source>
</evidence>
<evidence type="ECO:0000256" key="9">
    <source>
        <dbReference type="ARBA" id="ARBA00023049"/>
    </source>
</evidence>
<proteinExistence type="inferred from homology"/>
<evidence type="ECO:0000256" key="3">
    <source>
        <dbReference type="ARBA" id="ARBA00022525"/>
    </source>
</evidence>
<dbReference type="EMBL" id="CM032183">
    <property type="protein sequence ID" value="KAG7094660.1"/>
    <property type="molecule type" value="Genomic_DNA"/>
</dbReference>
<protein>
    <recommendedName>
        <fullName evidence="13">Extracellular metalloproteinase</fullName>
        <ecNumber evidence="13">3.4.24.-</ecNumber>
    </recommendedName>
    <alternativeName>
        <fullName evidence="13">Fungalysin</fullName>
    </alternativeName>
</protein>
<keyword evidence="8 12" id="KW-0862">Zinc</keyword>
<dbReference type="GO" id="GO:0005615">
    <property type="term" value="C:extracellular space"/>
    <property type="evidence" value="ECO:0007669"/>
    <property type="project" value="InterPro"/>
</dbReference>
<keyword evidence="10 13" id="KW-0865">Zymogen</keyword>
<dbReference type="Pfam" id="PF02128">
    <property type="entry name" value="Peptidase_M36"/>
    <property type="match status" value="1"/>
</dbReference>
<evidence type="ECO:0000256" key="11">
    <source>
        <dbReference type="PIRSR" id="PIRSR601842-1"/>
    </source>
</evidence>
<dbReference type="GeneID" id="66074559"/>
<dbReference type="GO" id="GO:0008270">
    <property type="term" value="F:zinc ion binding"/>
    <property type="evidence" value="ECO:0007669"/>
    <property type="project" value="InterPro"/>
</dbReference>
<gene>
    <name evidence="15" type="ORF">E1B28_005483</name>
</gene>
<evidence type="ECO:0000256" key="2">
    <source>
        <dbReference type="ARBA" id="ARBA00006006"/>
    </source>
</evidence>
<dbReference type="InterPro" id="IPR027268">
    <property type="entry name" value="Peptidase_M4/M1_CTD_sf"/>
</dbReference>
<feature type="binding site" evidence="12">
    <location>
        <position position="402"/>
    </location>
    <ligand>
        <name>Zn(2+)</name>
        <dbReference type="ChEBI" id="CHEBI:29105"/>
        <note>catalytic</note>
    </ligand>
</feature>
<dbReference type="RefSeq" id="XP_043011130.1">
    <property type="nucleotide sequence ID" value="XM_043150046.1"/>
</dbReference>
<evidence type="ECO:0000259" key="14">
    <source>
        <dbReference type="Pfam" id="PF07504"/>
    </source>
</evidence>
<keyword evidence="3 13" id="KW-0964">Secreted</keyword>
<feature type="chain" id="PRO_5040547590" description="Extracellular metalloproteinase" evidence="13">
    <location>
        <begin position="26"/>
        <end position="597"/>
    </location>
</feature>